<name>A0AAJ0IZC0_9XANT</name>
<dbReference type="AlphaFoldDB" id="A0AAJ0IZC0"/>
<sequence>MPHLTQGSRSLRKVAVAMRMPKTMHWTIPFRCRWQMPRREMPNTSRANAWQAPIGIDCKTLGAAWKDA</sequence>
<dbReference type="Proteomes" id="UP000030969">
    <property type="component" value="Unassembled WGS sequence"/>
</dbReference>
<comment type="caution">
    <text evidence="1">The sequence shown here is derived from an EMBL/GenBank/DDBJ whole genome shotgun (WGS) entry which is preliminary data.</text>
</comment>
<protein>
    <submittedName>
        <fullName evidence="1">Uncharacterized protein</fullName>
    </submittedName>
</protein>
<reference evidence="1 2" key="1">
    <citation type="submission" date="2014-11" db="EMBL/GenBank/DDBJ databases">
        <title>Draft Genome Sequences of Xanthomonas vesicatoria Strains from the Balkan Peninsula.</title>
        <authorList>
            <person name="Vancheva T."/>
            <person name="Lefeuvre P."/>
            <person name="Bogatzevska N."/>
            <person name="Moncheva P."/>
            <person name="Koebnik R."/>
        </authorList>
    </citation>
    <scope>NUCLEOTIDE SEQUENCE [LARGE SCALE GENOMIC DNA]</scope>
    <source>
        <strain evidence="1 2">53M</strain>
    </source>
</reference>
<evidence type="ECO:0000313" key="2">
    <source>
        <dbReference type="Proteomes" id="UP000030969"/>
    </source>
</evidence>
<evidence type="ECO:0000313" key="1">
    <source>
        <dbReference type="EMBL" id="KHM95439.1"/>
    </source>
</evidence>
<gene>
    <name evidence="1" type="ORF">OR61_08960</name>
</gene>
<proteinExistence type="predicted"/>
<accession>A0AAJ0IZC0</accession>
<organism evidence="1 2">
    <name type="scientific">Xanthomonas vesicatoria</name>
    <dbReference type="NCBI Taxonomy" id="56460"/>
    <lineage>
        <taxon>Bacteria</taxon>
        <taxon>Pseudomonadati</taxon>
        <taxon>Pseudomonadota</taxon>
        <taxon>Gammaproteobacteria</taxon>
        <taxon>Lysobacterales</taxon>
        <taxon>Lysobacteraceae</taxon>
        <taxon>Xanthomonas</taxon>
    </lineage>
</organism>
<dbReference type="EMBL" id="JSYJ01000043">
    <property type="protein sequence ID" value="KHM95439.1"/>
    <property type="molecule type" value="Genomic_DNA"/>
</dbReference>